<name>A0A0D2N5V9_9CHLO</name>
<reference evidence="2 3" key="1">
    <citation type="journal article" date="2013" name="BMC Genomics">
        <title>Reconstruction of the lipid metabolism for the microalga Monoraphidium neglectum from its genome sequence reveals characteristics suitable for biofuel production.</title>
        <authorList>
            <person name="Bogen C."/>
            <person name="Al-Dilaimi A."/>
            <person name="Albersmeier A."/>
            <person name="Wichmann J."/>
            <person name="Grundmann M."/>
            <person name="Rupp O."/>
            <person name="Lauersen K.J."/>
            <person name="Blifernez-Klassen O."/>
            <person name="Kalinowski J."/>
            <person name="Goesmann A."/>
            <person name="Mussgnug J.H."/>
            <person name="Kruse O."/>
        </authorList>
    </citation>
    <scope>NUCLEOTIDE SEQUENCE [LARGE SCALE GENOMIC DNA]</scope>
    <source>
        <strain evidence="2 3">SAG 48.87</strain>
    </source>
</reference>
<feature type="region of interest" description="Disordered" evidence="1">
    <location>
        <begin position="1"/>
        <end position="20"/>
    </location>
</feature>
<keyword evidence="3" id="KW-1185">Reference proteome</keyword>
<evidence type="ECO:0000313" key="3">
    <source>
        <dbReference type="Proteomes" id="UP000054498"/>
    </source>
</evidence>
<dbReference type="GeneID" id="25739477"/>
<organism evidence="2 3">
    <name type="scientific">Monoraphidium neglectum</name>
    <dbReference type="NCBI Taxonomy" id="145388"/>
    <lineage>
        <taxon>Eukaryota</taxon>
        <taxon>Viridiplantae</taxon>
        <taxon>Chlorophyta</taxon>
        <taxon>core chlorophytes</taxon>
        <taxon>Chlorophyceae</taxon>
        <taxon>CS clade</taxon>
        <taxon>Sphaeropleales</taxon>
        <taxon>Selenastraceae</taxon>
        <taxon>Monoraphidium</taxon>
    </lineage>
</organism>
<gene>
    <name evidence="2" type="ORF">MNEG_6601</name>
</gene>
<dbReference type="EMBL" id="KK101305">
    <property type="protein sequence ID" value="KIZ01361.1"/>
    <property type="molecule type" value="Genomic_DNA"/>
</dbReference>
<evidence type="ECO:0000313" key="2">
    <source>
        <dbReference type="EMBL" id="KIZ01361.1"/>
    </source>
</evidence>
<dbReference type="KEGG" id="mng:MNEG_6601"/>
<accession>A0A0D2N5V9</accession>
<dbReference type="RefSeq" id="XP_013900380.1">
    <property type="nucleotide sequence ID" value="XM_014044926.1"/>
</dbReference>
<dbReference type="AlphaFoldDB" id="A0A0D2N5V9"/>
<evidence type="ECO:0000256" key="1">
    <source>
        <dbReference type="SAM" id="MobiDB-lite"/>
    </source>
</evidence>
<dbReference type="Proteomes" id="UP000054498">
    <property type="component" value="Unassembled WGS sequence"/>
</dbReference>
<proteinExistence type="predicted"/>
<protein>
    <submittedName>
        <fullName evidence="2">Uncharacterized protein</fullName>
    </submittedName>
</protein>
<sequence length="433" mass="44281">MIRATFGRPLGGGSQLEPRPTVHFDRRSGMHTVFGELTAALLDGDAPRAAELAARLPAVRPAYFHPRDMIDLIVHLAPAAAERRPQVAAAARSALKGLEAAAQHDEAVAASLFSGGAVREACAVLRALAAAPPPPPGPRGAANDPAGPAETRALLVRLLRAAVCRAPLSAHETRERMARAARLMLAVGDHGCVTLEIEGLDEFSVYGIMTFLPTAKVTRHNAAPGRDSKGRAWRFRGRAFDGTAANGAGPAAEAVLGEADGAVAAAAEMICGGGRGDADVGTEDDETDAVLLLAGLLSAQLPPHLRAGLLRQLLQAPAEDLAAGLARWLEAQNGSGGGGSSGGSGGDDFADPVRIIVKAVARASPEGAAAAAARPALAGWVPQERLVAAAAACARCGRSKEDAPGGQLRRCSGCFQASTAVARFGNHPRPSAH</sequence>